<reference evidence="2 3" key="1">
    <citation type="submission" date="2019-10" db="EMBL/GenBank/DDBJ databases">
        <title>Assembly and Annotation for the nematode Trichostrongylus colubriformis.</title>
        <authorList>
            <person name="Martin J."/>
        </authorList>
    </citation>
    <scope>NUCLEOTIDE SEQUENCE [LARGE SCALE GENOMIC DNA]</scope>
    <source>
        <strain evidence="2">G859</strain>
        <tissue evidence="2">Whole worm</tissue>
    </source>
</reference>
<dbReference type="EMBL" id="WIXE01006495">
    <property type="protein sequence ID" value="KAK5981237.1"/>
    <property type="molecule type" value="Genomic_DNA"/>
</dbReference>
<organism evidence="2 3">
    <name type="scientific">Trichostrongylus colubriformis</name>
    <name type="common">Black scour worm</name>
    <dbReference type="NCBI Taxonomy" id="6319"/>
    <lineage>
        <taxon>Eukaryota</taxon>
        <taxon>Metazoa</taxon>
        <taxon>Ecdysozoa</taxon>
        <taxon>Nematoda</taxon>
        <taxon>Chromadorea</taxon>
        <taxon>Rhabditida</taxon>
        <taxon>Rhabditina</taxon>
        <taxon>Rhabditomorpha</taxon>
        <taxon>Strongyloidea</taxon>
        <taxon>Trichostrongylidae</taxon>
        <taxon>Trichostrongylus</taxon>
    </lineage>
</organism>
<keyword evidence="3" id="KW-1185">Reference proteome</keyword>
<name>A0AAN8FUG0_TRICO</name>
<proteinExistence type="predicted"/>
<keyword evidence="1" id="KW-1133">Transmembrane helix</keyword>
<keyword evidence="1" id="KW-0472">Membrane</keyword>
<sequence length="106" mass="12166">MVDRNANNCIRYTPPPGISDEDWCFIRDFDFKFHARVFTKGCYFYENSTDLIANRHDVPNITAAMIVFLLSIHMVIVIVFGLNQQVMDFDRVSTLRNFICAGAPLA</sequence>
<protein>
    <submittedName>
        <fullName evidence="2">Uncharacterized protein</fullName>
    </submittedName>
</protein>
<evidence type="ECO:0000256" key="1">
    <source>
        <dbReference type="SAM" id="Phobius"/>
    </source>
</evidence>
<dbReference type="Proteomes" id="UP001331761">
    <property type="component" value="Unassembled WGS sequence"/>
</dbReference>
<evidence type="ECO:0000313" key="3">
    <source>
        <dbReference type="Proteomes" id="UP001331761"/>
    </source>
</evidence>
<accession>A0AAN8FUG0</accession>
<evidence type="ECO:0000313" key="2">
    <source>
        <dbReference type="EMBL" id="KAK5981237.1"/>
    </source>
</evidence>
<gene>
    <name evidence="2" type="ORF">GCK32_015400</name>
</gene>
<dbReference type="AlphaFoldDB" id="A0AAN8FUG0"/>
<keyword evidence="1" id="KW-0812">Transmembrane</keyword>
<feature type="transmembrane region" description="Helical" evidence="1">
    <location>
        <begin position="61"/>
        <end position="82"/>
    </location>
</feature>
<comment type="caution">
    <text evidence="2">The sequence shown here is derived from an EMBL/GenBank/DDBJ whole genome shotgun (WGS) entry which is preliminary data.</text>
</comment>